<reference evidence="2" key="1">
    <citation type="submission" date="2023-11" db="EMBL/GenBank/DDBJ databases">
        <title>Complete genome sequence of Vibrio virus vB_VpM-pA2SJ1.</title>
        <authorList>
            <person name="Lim S.J."/>
            <person name="Park S.Y."/>
            <person name="Kim J.H."/>
        </authorList>
    </citation>
    <scope>NUCLEOTIDE SEQUENCE</scope>
</reference>
<organism evidence="2 3">
    <name type="scientific">Vibrio phage vB_VpM-pA2SJ1</name>
    <dbReference type="NCBI Taxonomy" id="3095964"/>
    <lineage>
        <taxon>Viruses</taxon>
        <taxon>Duplodnaviria</taxon>
        <taxon>Heunggongvirae</taxon>
        <taxon>Uroviricota</taxon>
        <taxon>Caudoviricetes</taxon>
    </lineage>
</organism>
<feature type="region of interest" description="Disordered" evidence="1">
    <location>
        <begin position="30"/>
        <end position="66"/>
    </location>
</feature>
<name>A0AAX4J680_9CAUD</name>
<dbReference type="EMBL" id="OR813779">
    <property type="protein sequence ID" value="WRQ13074.1"/>
    <property type="molecule type" value="Genomic_DNA"/>
</dbReference>
<evidence type="ECO:0000313" key="2">
    <source>
        <dbReference type="EMBL" id="WRQ13074.1"/>
    </source>
</evidence>
<sequence>MTIAAKVLYALSLASMPSYQAPNTDVEFYNDTSNRKGGRKFTRKPSGAAALKRAAAKRNNIRKFNK</sequence>
<evidence type="ECO:0000256" key="1">
    <source>
        <dbReference type="SAM" id="MobiDB-lite"/>
    </source>
</evidence>
<feature type="compositionally biased region" description="Basic residues" evidence="1">
    <location>
        <begin position="54"/>
        <end position="66"/>
    </location>
</feature>
<evidence type="ECO:0000313" key="3">
    <source>
        <dbReference type="Proteomes" id="UP001432163"/>
    </source>
</evidence>
<accession>A0AAX4J680</accession>
<proteinExistence type="predicted"/>
<protein>
    <submittedName>
        <fullName evidence="2">Uncharacterized protein</fullName>
    </submittedName>
</protein>
<dbReference type="Proteomes" id="UP001432163">
    <property type="component" value="Segment"/>
</dbReference>